<feature type="transmembrane region" description="Helical" evidence="6">
    <location>
        <begin position="50"/>
        <end position="73"/>
    </location>
</feature>
<feature type="transmembrane region" description="Helical" evidence="6">
    <location>
        <begin position="132"/>
        <end position="152"/>
    </location>
</feature>
<proteinExistence type="predicted"/>
<protein>
    <recommendedName>
        <fullName evidence="7">G-protein coupled receptors family 1 profile domain-containing protein</fullName>
    </recommendedName>
</protein>
<comment type="subcellular location">
    <subcellularLocation>
        <location evidence="1">Membrane</location>
    </subcellularLocation>
</comment>
<dbReference type="InterPro" id="IPR052954">
    <property type="entry name" value="GPCR-Ligand_Int"/>
</dbReference>
<accession>A0A8S3ZQG4</accession>
<reference evidence="8" key="1">
    <citation type="submission" date="2021-04" db="EMBL/GenBank/DDBJ databases">
        <authorList>
            <consortium name="Molecular Ecology Group"/>
        </authorList>
    </citation>
    <scope>NUCLEOTIDE SEQUENCE</scope>
</reference>
<evidence type="ECO:0000256" key="2">
    <source>
        <dbReference type="ARBA" id="ARBA00022692"/>
    </source>
</evidence>
<dbReference type="InterPro" id="IPR000276">
    <property type="entry name" value="GPCR_Rhodpsn"/>
</dbReference>
<feature type="transmembrane region" description="Helical" evidence="6">
    <location>
        <begin position="93"/>
        <end position="111"/>
    </location>
</feature>
<feature type="transmembrane region" description="Helical" evidence="6">
    <location>
        <begin position="189"/>
        <end position="213"/>
    </location>
</feature>
<dbReference type="PANTHER" id="PTHR46641">
    <property type="entry name" value="FMRFAMIDE RECEPTOR-RELATED"/>
    <property type="match status" value="1"/>
</dbReference>
<dbReference type="CDD" id="cd14978">
    <property type="entry name" value="7tmA_FMRFamide_R-like"/>
    <property type="match status" value="1"/>
</dbReference>
<evidence type="ECO:0000256" key="3">
    <source>
        <dbReference type="ARBA" id="ARBA00022989"/>
    </source>
</evidence>
<dbReference type="GO" id="GO:0004930">
    <property type="term" value="F:G protein-coupled receptor activity"/>
    <property type="evidence" value="ECO:0007669"/>
    <property type="project" value="InterPro"/>
</dbReference>
<dbReference type="EMBL" id="CAJHNH020004890">
    <property type="protein sequence ID" value="CAG5131824.1"/>
    <property type="molecule type" value="Genomic_DNA"/>
</dbReference>
<feature type="transmembrane region" description="Helical" evidence="6">
    <location>
        <begin position="298"/>
        <end position="319"/>
    </location>
</feature>
<sequence>MSRAGTTEILVAHYLWVIIAPILIIFGTIGNLICVAVMCRRNMRSTNASVYLIALALADTSVLYTGLLRQFIIALTDVDLRNKSNLSCKINSWIVYVALDTSVWILVAFTFERILSVFVPHKVKSYCTRMSSVLIVIGVLIGMMAINGHILYGRDLKTFHRKNQISYFCDYVSTEYALFIGDVFPWLDFSVYCCVPFFILIIGNTCIATKVFLSRRKTRKVAVLDITPDPKLAPKNTTTKRSLKASKRVERNSSMNTILLILNSVFLITTTPVSVYFIVLPKLQLQPSFSNGAILNLVYTVVNLVMYTNNSVNFILYCVTGSRFRKELCGMFRKPNVSSLERSGRSGQEEDPAGKSPSVDRRVPVTQTSEVPFTVEPYPEPDTVHLTSLAITSEDAINISSPVITDEDTVNIALPEIRNEDVVNITSLACIDQDNTVDINSSVISDKDHTTKIISSVISDKDTVKKISPVIIDDYSGSNNRTSYRNKDIFKMSSPVITDKDDVKTTSLPTTDRKAVNGMYPAKKDTLKITLQLNQENAKFPSTESAACNKMVVTVPTILGKDLNRDI</sequence>
<dbReference type="PRINTS" id="PR00237">
    <property type="entry name" value="GPCRRHODOPSN"/>
</dbReference>
<gene>
    <name evidence="8" type="ORF">CUNI_LOCUS17382</name>
</gene>
<dbReference type="GO" id="GO:0016020">
    <property type="term" value="C:membrane"/>
    <property type="evidence" value="ECO:0007669"/>
    <property type="project" value="UniProtKB-SubCell"/>
</dbReference>
<keyword evidence="4 6" id="KW-0472">Membrane</keyword>
<feature type="transmembrane region" description="Helical" evidence="6">
    <location>
        <begin position="257"/>
        <end position="278"/>
    </location>
</feature>
<evidence type="ECO:0000256" key="6">
    <source>
        <dbReference type="SAM" id="Phobius"/>
    </source>
</evidence>
<dbReference type="PANTHER" id="PTHR46641:SF25">
    <property type="entry name" value="CNMAMIDE RECEPTOR-RELATED"/>
    <property type="match status" value="1"/>
</dbReference>
<evidence type="ECO:0000313" key="8">
    <source>
        <dbReference type="EMBL" id="CAG5131824.1"/>
    </source>
</evidence>
<dbReference type="Gene3D" id="1.20.1070.10">
    <property type="entry name" value="Rhodopsin 7-helix transmembrane proteins"/>
    <property type="match status" value="1"/>
</dbReference>
<dbReference type="AlphaFoldDB" id="A0A8S3ZQG4"/>
<dbReference type="InterPro" id="IPR017452">
    <property type="entry name" value="GPCR_Rhodpsn_7TM"/>
</dbReference>
<evidence type="ECO:0000256" key="4">
    <source>
        <dbReference type="ARBA" id="ARBA00023136"/>
    </source>
</evidence>
<keyword evidence="2 6" id="KW-0812">Transmembrane</keyword>
<dbReference type="Proteomes" id="UP000678393">
    <property type="component" value="Unassembled WGS sequence"/>
</dbReference>
<dbReference type="SUPFAM" id="SSF81321">
    <property type="entry name" value="Family A G protein-coupled receptor-like"/>
    <property type="match status" value="1"/>
</dbReference>
<evidence type="ECO:0000259" key="7">
    <source>
        <dbReference type="PROSITE" id="PS50262"/>
    </source>
</evidence>
<dbReference type="OrthoDB" id="9983318at2759"/>
<evidence type="ECO:0000256" key="5">
    <source>
        <dbReference type="SAM" id="MobiDB-lite"/>
    </source>
</evidence>
<dbReference type="Pfam" id="PF00001">
    <property type="entry name" value="7tm_1"/>
    <property type="match status" value="1"/>
</dbReference>
<feature type="region of interest" description="Disordered" evidence="5">
    <location>
        <begin position="337"/>
        <end position="363"/>
    </location>
</feature>
<feature type="domain" description="G-protein coupled receptors family 1 profile" evidence="7">
    <location>
        <begin position="30"/>
        <end position="317"/>
    </location>
</feature>
<organism evidence="8 9">
    <name type="scientific">Candidula unifasciata</name>
    <dbReference type="NCBI Taxonomy" id="100452"/>
    <lineage>
        <taxon>Eukaryota</taxon>
        <taxon>Metazoa</taxon>
        <taxon>Spiralia</taxon>
        <taxon>Lophotrochozoa</taxon>
        <taxon>Mollusca</taxon>
        <taxon>Gastropoda</taxon>
        <taxon>Heterobranchia</taxon>
        <taxon>Euthyneura</taxon>
        <taxon>Panpulmonata</taxon>
        <taxon>Eupulmonata</taxon>
        <taxon>Stylommatophora</taxon>
        <taxon>Helicina</taxon>
        <taxon>Helicoidea</taxon>
        <taxon>Geomitridae</taxon>
        <taxon>Candidula</taxon>
    </lineage>
</organism>
<keyword evidence="3 6" id="KW-1133">Transmembrane helix</keyword>
<evidence type="ECO:0000256" key="1">
    <source>
        <dbReference type="ARBA" id="ARBA00004370"/>
    </source>
</evidence>
<comment type="caution">
    <text evidence="8">The sequence shown here is derived from an EMBL/GenBank/DDBJ whole genome shotgun (WGS) entry which is preliminary data.</text>
</comment>
<dbReference type="PROSITE" id="PS50262">
    <property type="entry name" value="G_PROTEIN_RECEP_F1_2"/>
    <property type="match status" value="1"/>
</dbReference>
<name>A0A8S3ZQG4_9EUPU</name>
<feature type="transmembrane region" description="Helical" evidence="6">
    <location>
        <begin position="12"/>
        <end position="38"/>
    </location>
</feature>
<keyword evidence="9" id="KW-1185">Reference proteome</keyword>
<evidence type="ECO:0000313" key="9">
    <source>
        <dbReference type="Proteomes" id="UP000678393"/>
    </source>
</evidence>